<dbReference type="RefSeq" id="WP_027220107.1">
    <property type="nucleotide sequence ID" value="NZ_KQ973457.1"/>
</dbReference>
<keyword evidence="1" id="KW-0472">Membrane</keyword>
<keyword evidence="1" id="KW-1133">Transmembrane helix</keyword>
<dbReference type="SUPFAM" id="SSF53756">
    <property type="entry name" value="UDP-Glycosyltransferase/glycogen phosphorylase"/>
    <property type="match status" value="1"/>
</dbReference>
<protein>
    <submittedName>
        <fullName evidence="2">Uncharacterized protein</fullName>
    </submittedName>
</protein>
<feature type="transmembrane region" description="Helical" evidence="1">
    <location>
        <begin position="180"/>
        <end position="200"/>
    </location>
</feature>
<dbReference type="EMBL" id="KR350685">
    <property type="protein sequence ID" value="ALK48449.1"/>
    <property type="molecule type" value="Genomic_DNA"/>
</dbReference>
<feature type="transmembrane region" description="Helical" evidence="1">
    <location>
        <begin position="92"/>
        <end position="111"/>
    </location>
</feature>
<dbReference type="AlphaFoldDB" id="A0A0N7J5P4"/>
<evidence type="ECO:0000313" key="2">
    <source>
        <dbReference type="EMBL" id="ALK48449.1"/>
    </source>
</evidence>
<keyword evidence="1" id="KW-0812">Transmembrane</keyword>
<feature type="transmembrane region" description="Helical" evidence="1">
    <location>
        <begin position="136"/>
        <end position="159"/>
    </location>
</feature>
<name>A0A0N7J5P4_LEGPN</name>
<reference evidence="2" key="1">
    <citation type="journal article" date="2015" name="Antonie Van Leeuwenhoek">
        <title>Structural comparison of O-antigen gene clusters of Legionella pneumophila and its application of a serogroup-specific multiplex PCR assay.</title>
        <authorList>
            <person name="Cao B."/>
            <person name="Tian Z."/>
            <person name="Wang S."/>
            <person name="Zhu Z."/>
            <person name="Sun Y."/>
            <person name="Feng L."/>
            <person name="Wang L."/>
        </authorList>
    </citation>
    <scope>NUCLEOTIDE SEQUENCE</scope>
    <source>
        <strain evidence="2">ATCC 43283</strain>
    </source>
</reference>
<accession>A0A0N7J5P4</accession>
<proteinExistence type="predicted"/>
<evidence type="ECO:0000256" key="1">
    <source>
        <dbReference type="SAM" id="Phobius"/>
    </source>
</evidence>
<sequence length="563" mass="65743">MNKISTPKNTLLFVHISTHFKEMMRVARLMKQKGGFQPYLFFYSGYEGVKRDIKQCQSEGIQYITYFDSHVSQSKHSIKQRIKRIIRWSFKLIFKIIEIIIYLLKPIFWILNGISHAHRKLIGISKNKGYLKNNKWFIILFVPFYYLFKFIVSVFNGIFQSCIKYSKTGKNKLFFKNEKWLASLLISVYKLIWDKLPVLLPTISRSAYKYSKSIDEILMQNEVKLLVYPEHNLFYFTQLTSHIGKKYNIPSIIVPFTIANTKEWAEAFYNEPACSLSKFYNKIMSIAFPDWVFSYKNKRIILHADLILLHEMFGATPKNPWLLNSGMINFLAIESNAMKEYYIAAGLEENYLKSTGALYNDELYLKLQNADLYRLKLYQSLDMQPNKPMILCALPPNQCESRLDVIEFTGYSDLVRYVLGELEQYANEYNIVINLHPRINSSTVEFISDYAVKVFYGDVAEIIPLSSVYVATCSATIRMAITCGIPVINYDLYQYRYDDYDDLEGVITIFSRIEFANILKKLVKETNFYEEIRAAQLKDSTKWGLLDGKSGENLLSEINLLFT</sequence>
<organism evidence="2">
    <name type="scientific">Legionella pneumophila subsp. pneumophila ATCC 43283</name>
    <dbReference type="NCBI Taxonomy" id="933091"/>
    <lineage>
        <taxon>Bacteria</taxon>
        <taxon>Pseudomonadati</taxon>
        <taxon>Pseudomonadota</taxon>
        <taxon>Gammaproteobacteria</taxon>
        <taxon>Legionellales</taxon>
        <taxon>Legionellaceae</taxon>
        <taxon>Legionella</taxon>
    </lineage>
</organism>